<evidence type="ECO:0000313" key="2">
    <source>
        <dbReference type="EMBL" id="GLI35083.1"/>
    </source>
</evidence>
<protein>
    <submittedName>
        <fullName evidence="2">Uncharacterized protein</fullName>
    </submittedName>
</protein>
<accession>A0A9W6L7W7</accession>
<evidence type="ECO:0000256" key="1">
    <source>
        <dbReference type="SAM" id="MobiDB-lite"/>
    </source>
</evidence>
<organism evidence="2 3">
    <name type="scientific">Desulforhabdus amnigena</name>
    <dbReference type="NCBI Taxonomy" id="40218"/>
    <lineage>
        <taxon>Bacteria</taxon>
        <taxon>Pseudomonadati</taxon>
        <taxon>Thermodesulfobacteriota</taxon>
        <taxon>Syntrophobacteria</taxon>
        <taxon>Syntrophobacterales</taxon>
        <taxon>Syntrophobacteraceae</taxon>
        <taxon>Desulforhabdus</taxon>
    </lineage>
</organism>
<evidence type="ECO:0000313" key="3">
    <source>
        <dbReference type="Proteomes" id="UP001144372"/>
    </source>
</evidence>
<dbReference type="EMBL" id="BSDR01000001">
    <property type="protein sequence ID" value="GLI35083.1"/>
    <property type="molecule type" value="Genomic_DNA"/>
</dbReference>
<keyword evidence="3" id="KW-1185">Reference proteome</keyword>
<dbReference type="Proteomes" id="UP001144372">
    <property type="component" value="Unassembled WGS sequence"/>
</dbReference>
<feature type="region of interest" description="Disordered" evidence="1">
    <location>
        <begin position="1"/>
        <end position="23"/>
    </location>
</feature>
<sequence>MATKSLPENLPRQRTPPLVPLEGGELKGGCKVHRGFRIGSKTVRGRCFP</sequence>
<comment type="caution">
    <text evidence="2">The sequence shown here is derived from an EMBL/GenBank/DDBJ whole genome shotgun (WGS) entry which is preliminary data.</text>
</comment>
<name>A0A9W6L7W7_9BACT</name>
<proteinExistence type="predicted"/>
<reference evidence="2" key="1">
    <citation type="submission" date="2022-12" db="EMBL/GenBank/DDBJ databases">
        <title>Reference genome sequencing for broad-spectrum identification of bacterial and archaeal isolates by mass spectrometry.</title>
        <authorList>
            <person name="Sekiguchi Y."/>
            <person name="Tourlousse D.M."/>
        </authorList>
    </citation>
    <scope>NUCLEOTIDE SEQUENCE</scope>
    <source>
        <strain evidence="2">ASRB1</strain>
    </source>
</reference>
<dbReference type="AlphaFoldDB" id="A0A9W6L7W7"/>
<gene>
    <name evidence="2" type="ORF">DAMNIGENAA_25160</name>
</gene>